<protein>
    <submittedName>
        <fullName evidence="1">Uncharacterized protein</fullName>
    </submittedName>
</protein>
<evidence type="ECO:0000313" key="2">
    <source>
        <dbReference type="Proteomes" id="UP000007148"/>
    </source>
</evidence>
<gene>
    <name evidence="1" type="ORF">PIIN_10576</name>
</gene>
<organism evidence="1 2">
    <name type="scientific">Serendipita indica (strain DSM 11827)</name>
    <name type="common">Root endophyte fungus</name>
    <name type="synonym">Piriformospora indica</name>
    <dbReference type="NCBI Taxonomy" id="1109443"/>
    <lineage>
        <taxon>Eukaryota</taxon>
        <taxon>Fungi</taxon>
        <taxon>Dikarya</taxon>
        <taxon>Basidiomycota</taxon>
        <taxon>Agaricomycotina</taxon>
        <taxon>Agaricomycetes</taxon>
        <taxon>Sebacinales</taxon>
        <taxon>Serendipitaceae</taxon>
        <taxon>Serendipita</taxon>
    </lineage>
</organism>
<dbReference type="AlphaFoldDB" id="G4TZ41"/>
<dbReference type="EMBL" id="CAFZ01000847">
    <property type="protein sequence ID" value="CCA76584.1"/>
    <property type="molecule type" value="Genomic_DNA"/>
</dbReference>
<proteinExistence type="predicted"/>
<reference evidence="1 2" key="1">
    <citation type="journal article" date="2011" name="PLoS Pathog.">
        <title>Endophytic Life Strategies Decoded by Genome and Transcriptome Analyses of the Mutualistic Root Symbiont Piriformospora indica.</title>
        <authorList>
            <person name="Zuccaro A."/>
            <person name="Lahrmann U."/>
            <person name="Guldener U."/>
            <person name="Langen G."/>
            <person name="Pfiffi S."/>
            <person name="Biedenkopf D."/>
            <person name="Wong P."/>
            <person name="Samans B."/>
            <person name="Grimm C."/>
            <person name="Basiewicz M."/>
            <person name="Murat C."/>
            <person name="Martin F."/>
            <person name="Kogel K.H."/>
        </authorList>
    </citation>
    <scope>NUCLEOTIDE SEQUENCE [LARGE SCALE GENOMIC DNA]</scope>
    <source>
        <strain evidence="1 2">DSM 11827</strain>
    </source>
</reference>
<comment type="caution">
    <text evidence="1">The sequence shown here is derived from an EMBL/GenBank/DDBJ whole genome shotgun (WGS) entry which is preliminary data.</text>
</comment>
<dbReference type="HOGENOM" id="CLU_052380_3_1_1"/>
<dbReference type="OrthoDB" id="3227225at2759"/>
<evidence type="ECO:0000313" key="1">
    <source>
        <dbReference type="EMBL" id="CCA76584.1"/>
    </source>
</evidence>
<accession>G4TZ41</accession>
<dbReference type="InParanoid" id="G4TZ41"/>
<keyword evidence="2" id="KW-1185">Reference proteome</keyword>
<sequence>MSINKTNAIHIDDISDDPVKMWKKFASIHNNKSTGTCFNAMDLLFGVTKQDSEDLAKLMTCINGLLRHIKQFRPMGYMIMDLDNKLATMAMLWALPDDYCHLCSSLPGSWTQA</sequence>
<dbReference type="OMA" id="KFASIHN"/>
<dbReference type="Proteomes" id="UP000007148">
    <property type="component" value="Unassembled WGS sequence"/>
</dbReference>
<name>G4TZ41_SERID</name>